<organism evidence="7 8">
    <name type="scientific">Brachionus calyciflorus</name>
    <dbReference type="NCBI Taxonomy" id="104777"/>
    <lineage>
        <taxon>Eukaryota</taxon>
        <taxon>Metazoa</taxon>
        <taxon>Spiralia</taxon>
        <taxon>Gnathifera</taxon>
        <taxon>Rotifera</taxon>
        <taxon>Eurotatoria</taxon>
        <taxon>Monogononta</taxon>
        <taxon>Pseudotrocha</taxon>
        <taxon>Ploima</taxon>
        <taxon>Brachionidae</taxon>
        <taxon>Brachionus</taxon>
    </lineage>
</organism>
<dbReference type="Proteomes" id="UP000663879">
    <property type="component" value="Unassembled WGS sequence"/>
</dbReference>
<keyword evidence="8" id="KW-1185">Reference proteome</keyword>
<name>A0A813M5X3_9BILA</name>
<dbReference type="AlphaFoldDB" id="A0A813M5X3"/>
<dbReference type="OrthoDB" id="207084at2759"/>
<evidence type="ECO:0000313" key="8">
    <source>
        <dbReference type="Proteomes" id="UP000663879"/>
    </source>
</evidence>
<dbReference type="GO" id="GO:0005634">
    <property type="term" value="C:nucleus"/>
    <property type="evidence" value="ECO:0007669"/>
    <property type="project" value="UniProtKB-SubCell"/>
</dbReference>
<dbReference type="Pfam" id="PF05833">
    <property type="entry name" value="NFACT_N"/>
    <property type="match status" value="1"/>
</dbReference>
<dbReference type="PANTHER" id="PTHR15239">
    <property type="entry name" value="NUCLEAR EXPORT MEDIATOR FACTOR NEMF"/>
    <property type="match status" value="1"/>
</dbReference>
<dbReference type="GO" id="GO:1990116">
    <property type="term" value="P:ribosome-associated ubiquitin-dependent protein catabolic process"/>
    <property type="evidence" value="ECO:0007669"/>
    <property type="project" value="TreeGrafter"/>
</dbReference>
<dbReference type="Gene3D" id="2.30.310.10">
    <property type="entry name" value="ibrinogen binding protein from staphylococcus aureus domain"/>
    <property type="match status" value="1"/>
</dbReference>
<evidence type="ECO:0000256" key="1">
    <source>
        <dbReference type="ARBA" id="ARBA00004123"/>
    </source>
</evidence>
<dbReference type="EMBL" id="CAJNOC010000056">
    <property type="protein sequence ID" value="CAF0710379.1"/>
    <property type="molecule type" value="Genomic_DNA"/>
</dbReference>
<evidence type="ECO:0000256" key="4">
    <source>
        <dbReference type="ARBA" id="ARBA00022490"/>
    </source>
</evidence>
<evidence type="ECO:0000313" key="7">
    <source>
        <dbReference type="EMBL" id="CAF0710379.1"/>
    </source>
</evidence>
<keyword evidence="5" id="KW-0175">Coiled coil</keyword>
<sequence>MKQRFNTLDLQAALHELSVCFSGCRVTNIYDVNNKTYLIKLHKPDSKAVILIESGIRIHCTEFDWPKNMIPSGFSMKLRKHLRSRRLEKVTQVGADRIADLQFGSGEAAYHLIVELYDKGNILLTDFEYTIISVLRPRTDENSDVKFTVREKYPLNFAKQHEDLTNEKIKELIDNAKDNDDIKKILTFNLAYGGPLIEHCLSVANFPDKCLIGKNFNRETDVQKLYEALQLGQNIVKQIANQIGKGYIITKKTKAVKLDKTKEIGDEEIVT</sequence>
<dbReference type="FunFam" id="2.30.310.10:FF:000001">
    <property type="entry name" value="Nuclear export mediator factor Nemf"/>
    <property type="match status" value="1"/>
</dbReference>
<evidence type="ECO:0000256" key="3">
    <source>
        <dbReference type="ARBA" id="ARBA00008318"/>
    </source>
</evidence>
<dbReference type="PANTHER" id="PTHR15239:SF6">
    <property type="entry name" value="RIBOSOME QUALITY CONTROL COMPLEX SUBUNIT NEMF"/>
    <property type="match status" value="1"/>
</dbReference>
<proteinExistence type="inferred from homology"/>
<keyword evidence="6" id="KW-0539">Nucleus</keyword>
<evidence type="ECO:0008006" key="9">
    <source>
        <dbReference type="Google" id="ProtNLM"/>
    </source>
</evidence>
<comment type="similarity">
    <text evidence="3">Belongs to the NEMF family.</text>
</comment>
<protein>
    <recommendedName>
        <fullName evidence="9">Nuclear export mediator factor NEMF</fullName>
    </recommendedName>
</protein>
<dbReference type="GO" id="GO:1990112">
    <property type="term" value="C:RQC complex"/>
    <property type="evidence" value="ECO:0007669"/>
    <property type="project" value="TreeGrafter"/>
</dbReference>
<comment type="subcellular location">
    <subcellularLocation>
        <location evidence="2">Cytoplasm</location>
    </subcellularLocation>
    <subcellularLocation>
        <location evidence="1">Nucleus</location>
    </subcellularLocation>
</comment>
<dbReference type="GO" id="GO:0072344">
    <property type="term" value="P:rescue of stalled ribosome"/>
    <property type="evidence" value="ECO:0007669"/>
    <property type="project" value="TreeGrafter"/>
</dbReference>
<reference evidence="7" key="1">
    <citation type="submission" date="2021-02" db="EMBL/GenBank/DDBJ databases">
        <authorList>
            <person name="Nowell W R."/>
        </authorList>
    </citation>
    <scope>NUCLEOTIDE SEQUENCE</scope>
    <source>
        <strain evidence="7">Ploen Becks lab</strain>
    </source>
</reference>
<dbReference type="GO" id="GO:0000049">
    <property type="term" value="F:tRNA binding"/>
    <property type="evidence" value="ECO:0007669"/>
    <property type="project" value="TreeGrafter"/>
</dbReference>
<keyword evidence="4" id="KW-0963">Cytoplasm</keyword>
<dbReference type="GO" id="GO:0043023">
    <property type="term" value="F:ribosomal large subunit binding"/>
    <property type="evidence" value="ECO:0007669"/>
    <property type="project" value="TreeGrafter"/>
</dbReference>
<gene>
    <name evidence="7" type="ORF">OXX778_LOCUS965</name>
</gene>
<comment type="caution">
    <text evidence="7">The sequence shown here is derived from an EMBL/GenBank/DDBJ whole genome shotgun (WGS) entry which is preliminary data.</text>
</comment>
<evidence type="ECO:0000256" key="2">
    <source>
        <dbReference type="ARBA" id="ARBA00004496"/>
    </source>
</evidence>
<dbReference type="InterPro" id="IPR051608">
    <property type="entry name" value="RQC_Subunit_NEMF"/>
</dbReference>
<dbReference type="GO" id="GO:0005737">
    <property type="term" value="C:cytoplasm"/>
    <property type="evidence" value="ECO:0007669"/>
    <property type="project" value="UniProtKB-SubCell"/>
</dbReference>
<evidence type="ECO:0000256" key="5">
    <source>
        <dbReference type="ARBA" id="ARBA00023054"/>
    </source>
</evidence>
<accession>A0A813M5X3</accession>
<evidence type="ECO:0000256" key="6">
    <source>
        <dbReference type="ARBA" id="ARBA00023242"/>
    </source>
</evidence>